<keyword evidence="12" id="KW-1185">Reference proteome</keyword>
<name>A0ABM6FGH1_9BURK</name>
<evidence type="ECO:0000313" key="12">
    <source>
        <dbReference type="Proteomes" id="UP000177515"/>
    </source>
</evidence>
<evidence type="ECO:0000256" key="10">
    <source>
        <dbReference type="ARBA" id="ARBA00023136"/>
    </source>
</evidence>
<keyword evidence="10" id="KW-0472">Membrane</keyword>
<evidence type="ECO:0000256" key="8">
    <source>
        <dbReference type="ARBA" id="ARBA00022989"/>
    </source>
</evidence>
<sequence length="100" mass="10704">MWRQEHPDAQLAPVPGDMVTAPASGLDPDITLANALFQLDRVAAAWARDTKRNAAPLRAEILALLQQQARAPLGGLAGEPMVNVLAINLELRKRYGAPSA</sequence>
<organism evidence="11 12">
    <name type="scientific">Cupriavidus malaysiensis</name>
    <dbReference type="NCBI Taxonomy" id="367825"/>
    <lineage>
        <taxon>Bacteria</taxon>
        <taxon>Pseudomonadati</taxon>
        <taxon>Pseudomonadota</taxon>
        <taxon>Betaproteobacteria</taxon>
        <taxon>Burkholderiales</taxon>
        <taxon>Burkholderiaceae</taxon>
        <taxon>Cupriavidus</taxon>
    </lineage>
</organism>
<gene>
    <name evidence="11" type="ORF">BKK80_33775</name>
</gene>
<keyword evidence="9" id="KW-0406">Ion transport</keyword>
<dbReference type="PANTHER" id="PTHR30042">
    <property type="entry name" value="POTASSIUM-TRANSPORTING ATPASE C CHAIN"/>
    <property type="match status" value="1"/>
</dbReference>
<dbReference type="Proteomes" id="UP000177515">
    <property type="component" value="Chromosome 2"/>
</dbReference>
<dbReference type="PANTHER" id="PTHR30042:SF2">
    <property type="entry name" value="POTASSIUM-TRANSPORTING ATPASE KDPC SUBUNIT"/>
    <property type="match status" value="1"/>
</dbReference>
<dbReference type="EMBL" id="CP017755">
    <property type="protein sequence ID" value="AOZ11049.1"/>
    <property type="molecule type" value="Genomic_DNA"/>
</dbReference>
<evidence type="ECO:0000256" key="4">
    <source>
        <dbReference type="ARBA" id="ARBA00022692"/>
    </source>
</evidence>
<evidence type="ECO:0000313" key="11">
    <source>
        <dbReference type="EMBL" id="AOZ11049.1"/>
    </source>
</evidence>
<keyword evidence="3" id="KW-0633">Potassium transport</keyword>
<keyword evidence="1" id="KW-0813">Transport</keyword>
<evidence type="ECO:0000256" key="7">
    <source>
        <dbReference type="ARBA" id="ARBA00022958"/>
    </source>
</evidence>
<keyword evidence="4" id="KW-0812">Transmembrane</keyword>
<keyword evidence="6" id="KW-0067">ATP-binding</keyword>
<reference evidence="11 12" key="1">
    <citation type="submission" date="2016-10" db="EMBL/GenBank/DDBJ databases">
        <title>Complete genome sequences of three Cupriavidus strains isolated from various Malaysian environments.</title>
        <authorList>
            <person name="Abdullah A.A.-A."/>
            <person name="Shafie N.A.H."/>
            <person name="Lau N.S."/>
        </authorList>
    </citation>
    <scope>NUCLEOTIDE SEQUENCE [LARGE SCALE GENOMIC DNA]</scope>
    <source>
        <strain evidence="11 12">USMAA1020</strain>
    </source>
</reference>
<evidence type="ECO:0000256" key="2">
    <source>
        <dbReference type="ARBA" id="ARBA00022475"/>
    </source>
</evidence>
<evidence type="ECO:0000256" key="3">
    <source>
        <dbReference type="ARBA" id="ARBA00022538"/>
    </source>
</evidence>
<keyword evidence="5" id="KW-0547">Nucleotide-binding</keyword>
<proteinExistence type="predicted"/>
<accession>A0ABM6FGH1</accession>
<protein>
    <submittedName>
        <fullName evidence="11">Potassium transporter</fullName>
    </submittedName>
</protein>
<keyword evidence="7" id="KW-0630">Potassium</keyword>
<evidence type="ECO:0000256" key="5">
    <source>
        <dbReference type="ARBA" id="ARBA00022741"/>
    </source>
</evidence>
<evidence type="ECO:0000256" key="9">
    <source>
        <dbReference type="ARBA" id="ARBA00023065"/>
    </source>
</evidence>
<keyword evidence="2" id="KW-1003">Cell membrane</keyword>
<evidence type="ECO:0000256" key="6">
    <source>
        <dbReference type="ARBA" id="ARBA00022840"/>
    </source>
</evidence>
<dbReference type="Pfam" id="PF02669">
    <property type="entry name" value="KdpC"/>
    <property type="match status" value="1"/>
</dbReference>
<evidence type="ECO:0000256" key="1">
    <source>
        <dbReference type="ARBA" id="ARBA00022448"/>
    </source>
</evidence>
<dbReference type="InterPro" id="IPR003820">
    <property type="entry name" value="KdpC"/>
</dbReference>
<keyword evidence="8" id="KW-1133">Transmembrane helix</keyword>